<sequence>MSRSVNKSELIYKVQERNPEMYCKDIDKVLSSLQDVIMDELEAGNRVKLMKLVLMEPVTKSAGYHYDGIKTKTMVKVPKRVHVKYKSLKLIKDLEENSRHDE</sequence>
<dbReference type="SMART" id="SM00411">
    <property type="entry name" value="BHL"/>
    <property type="match status" value="1"/>
</dbReference>
<dbReference type="GO" id="GO:0003677">
    <property type="term" value="F:DNA binding"/>
    <property type="evidence" value="ECO:0007669"/>
    <property type="project" value="UniProtKB-KW"/>
</dbReference>
<protein>
    <submittedName>
        <fullName evidence="2">DNA-binding protein</fullName>
    </submittedName>
</protein>
<evidence type="ECO:0000256" key="1">
    <source>
        <dbReference type="RuleBase" id="RU003939"/>
    </source>
</evidence>
<proteinExistence type="inferred from homology"/>
<gene>
    <name evidence="2" type="ORF">UCC3521_0096</name>
</gene>
<dbReference type="Gene3D" id="4.10.520.10">
    <property type="entry name" value="IHF-like DNA-binding proteins"/>
    <property type="match status" value="1"/>
</dbReference>
<keyword evidence="2" id="KW-0238">DNA-binding</keyword>
<comment type="similarity">
    <text evidence="1">Belongs to the bacterial histone-like protein family.</text>
</comment>
<reference evidence="2 3" key="1">
    <citation type="submission" date="2019-02" db="EMBL/GenBank/DDBJ databases">
        <title>Isolation of virulent Lactobacillus brevis phages.</title>
        <authorList>
            <person name="Feyereisen M."/>
            <person name="Mahony J."/>
            <person name="O'Sullivan T."/>
            <person name="van Sinderen D."/>
        </authorList>
    </citation>
    <scope>NUCLEOTIDE SEQUENCE [LARGE SCALE GENOMIC DNA]</scope>
</reference>
<evidence type="ECO:0000313" key="3">
    <source>
        <dbReference type="Proteomes" id="UP000309991"/>
    </source>
</evidence>
<dbReference type="InterPro" id="IPR010992">
    <property type="entry name" value="IHF-like_DNA-bd_dom_sf"/>
</dbReference>
<dbReference type="GO" id="GO:0030527">
    <property type="term" value="F:structural constituent of chromatin"/>
    <property type="evidence" value="ECO:0007669"/>
    <property type="project" value="InterPro"/>
</dbReference>
<evidence type="ECO:0000313" key="2">
    <source>
        <dbReference type="EMBL" id="QBJ03634.1"/>
    </source>
</evidence>
<dbReference type="Proteomes" id="UP000309991">
    <property type="component" value="Segment"/>
</dbReference>
<name>A0A4Y5FHW6_9CAUD</name>
<dbReference type="Pfam" id="PF00216">
    <property type="entry name" value="Bac_DNA_binding"/>
    <property type="match status" value="1"/>
</dbReference>
<keyword evidence="3" id="KW-1185">Reference proteome</keyword>
<dbReference type="InterPro" id="IPR000119">
    <property type="entry name" value="Hist_DNA-bd"/>
</dbReference>
<organism evidence="2 3">
    <name type="scientific">Lactobacillus phage 3-521</name>
    <dbReference type="NCBI Taxonomy" id="2510943"/>
    <lineage>
        <taxon>Viruses</taxon>
        <taxon>Duplodnaviria</taxon>
        <taxon>Heunggongvirae</taxon>
        <taxon>Uroviricota</taxon>
        <taxon>Caudoviricetes</taxon>
        <taxon>Herelleviridae</taxon>
        <taxon>Watanabevirus</taxon>
        <taxon>Watanabevirus wv3521</taxon>
    </lineage>
</organism>
<dbReference type="SUPFAM" id="SSF47729">
    <property type="entry name" value="IHF-like DNA-binding proteins"/>
    <property type="match status" value="1"/>
</dbReference>
<dbReference type="EMBL" id="MK504444">
    <property type="protein sequence ID" value="QBJ03634.1"/>
    <property type="molecule type" value="Genomic_DNA"/>
</dbReference>
<accession>A0A4Y5FHW6</accession>